<reference evidence="10 11" key="1">
    <citation type="submission" date="2023-01" db="EMBL/GenBank/DDBJ databases">
        <authorList>
            <person name="Whitehead M."/>
        </authorList>
    </citation>
    <scope>NUCLEOTIDE SEQUENCE [LARGE SCALE GENOMIC DNA]</scope>
</reference>
<gene>
    <name evidence="10" type="ORF">MEUPH1_LOCUS14795</name>
</gene>
<evidence type="ECO:0000256" key="5">
    <source>
        <dbReference type="ARBA" id="ARBA00022723"/>
    </source>
</evidence>
<dbReference type="InterPro" id="IPR058353">
    <property type="entry name" value="DUF8040"/>
</dbReference>
<dbReference type="Pfam" id="PF13359">
    <property type="entry name" value="DDE_Tnp_4"/>
    <property type="match status" value="1"/>
</dbReference>
<keyword evidence="11" id="KW-1185">Reference proteome</keyword>
<evidence type="ECO:0000259" key="9">
    <source>
        <dbReference type="Pfam" id="PF26138"/>
    </source>
</evidence>
<dbReference type="Pfam" id="PF26138">
    <property type="entry name" value="DUF8040"/>
    <property type="match status" value="1"/>
</dbReference>
<dbReference type="EMBL" id="CARXXK010000002">
    <property type="protein sequence ID" value="CAI6359376.1"/>
    <property type="molecule type" value="Genomic_DNA"/>
</dbReference>
<evidence type="ECO:0000256" key="2">
    <source>
        <dbReference type="ARBA" id="ARBA00004123"/>
    </source>
</evidence>
<evidence type="ECO:0000256" key="4">
    <source>
        <dbReference type="ARBA" id="ARBA00022722"/>
    </source>
</evidence>
<dbReference type="GO" id="GO:0046872">
    <property type="term" value="F:metal ion binding"/>
    <property type="evidence" value="ECO:0007669"/>
    <property type="project" value="UniProtKB-KW"/>
</dbReference>
<dbReference type="InterPro" id="IPR027806">
    <property type="entry name" value="HARBI1_dom"/>
</dbReference>
<dbReference type="InterPro" id="IPR045249">
    <property type="entry name" value="HARBI1-like"/>
</dbReference>
<protein>
    <recommendedName>
        <fullName evidence="12">DDE Tnp4 domain-containing protein</fullName>
    </recommendedName>
</protein>
<keyword evidence="4" id="KW-0540">Nuclease</keyword>
<evidence type="ECO:0000256" key="3">
    <source>
        <dbReference type="ARBA" id="ARBA00006958"/>
    </source>
</evidence>
<feature type="domain" description="DDE Tnp4" evidence="8">
    <location>
        <begin position="184"/>
        <end position="349"/>
    </location>
</feature>
<dbReference type="AlphaFoldDB" id="A0AAV0WUU3"/>
<evidence type="ECO:0000259" key="8">
    <source>
        <dbReference type="Pfam" id="PF13359"/>
    </source>
</evidence>
<evidence type="ECO:0000313" key="10">
    <source>
        <dbReference type="EMBL" id="CAI6359376.1"/>
    </source>
</evidence>
<name>A0AAV0WUU3_9HEMI</name>
<dbReference type="GO" id="GO:0005634">
    <property type="term" value="C:nucleus"/>
    <property type="evidence" value="ECO:0007669"/>
    <property type="project" value="UniProtKB-SubCell"/>
</dbReference>
<comment type="subcellular location">
    <subcellularLocation>
        <location evidence="2">Nucleus</location>
    </subcellularLocation>
</comment>
<dbReference type="GO" id="GO:0016787">
    <property type="term" value="F:hydrolase activity"/>
    <property type="evidence" value="ECO:0007669"/>
    <property type="project" value="UniProtKB-KW"/>
</dbReference>
<evidence type="ECO:0000256" key="6">
    <source>
        <dbReference type="ARBA" id="ARBA00022801"/>
    </source>
</evidence>
<dbReference type="PANTHER" id="PTHR22930:SF269">
    <property type="entry name" value="NUCLEASE HARBI1-LIKE PROTEIN"/>
    <property type="match status" value="1"/>
</dbReference>
<keyword evidence="7" id="KW-0539">Nucleus</keyword>
<sequence>MSCDQDVLIAAAAFIVTANKKIKKKAKPRRFWVRPSLQSREIYNTSHLLSDLISDDTDILNLEYRCNGGFRNFFRMSPSQFNELLNMVIPSITKNDTNFRKAIPAQDRLAITLRFLATGDSYHSLSYLFKISKQTISKIVPEVCKAIVDVLKEYVKMPKNESEWRLVAREYEAKWNFPNCVGAMDGKHIAVQAPEWSGTDYYNYKQFFSIVLFAIVDANYNFIYADVGCQGRISDGGVFNNTSFCKSIELCTLNLPPDVSHPGRTVKSPYVFVGDDAFPLLRNILKPYPGIQEKGSANRIFNYRLSRERRTSENVFGILSSVFRVFRKPLLLDPEKATNVTLAAIYLHNYQRNSPSKKIYCPPGTLDSECSDTRVTIPGAWRKDSLEQTSFNNFPRVARKSSLDATEVRNEFREYFLTNEGRVSWQYENS</sequence>
<organism evidence="10 11">
    <name type="scientific">Macrosiphum euphorbiae</name>
    <name type="common">potato aphid</name>
    <dbReference type="NCBI Taxonomy" id="13131"/>
    <lineage>
        <taxon>Eukaryota</taxon>
        <taxon>Metazoa</taxon>
        <taxon>Ecdysozoa</taxon>
        <taxon>Arthropoda</taxon>
        <taxon>Hexapoda</taxon>
        <taxon>Insecta</taxon>
        <taxon>Pterygota</taxon>
        <taxon>Neoptera</taxon>
        <taxon>Paraneoptera</taxon>
        <taxon>Hemiptera</taxon>
        <taxon>Sternorrhyncha</taxon>
        <taxon>Aphidomorpha</taxon>
        <taxon>Aphidoidea</taxon>
        <taxon>Aphididae</taxon>
        <taxon>Macrosiphini</taxon>
        <taxon>Macrosiphum</taxon>
    </lineage>
</organism>
<proteinExistence type="inferred from homology"/>
<evidence type="ECO:0000256" key="1">
    <source>
        <dbReference type="ARBA" id="ARBA00001968"/>
    </source>
</evidence>
<accession>A0AAV0WUU3</accession>
<keyword evidence="6" id="KW-0378">Hydrolase</keyword>
<dbReference type="Proteomes" id="UP001160148">
    <property type="component" value="Unassembled WGS sequence"/>
</dbReference>
<evidence type="ECO:0000313" key="11">
    <source>
        <dbReference type="Proteomes" id="UP001160148"/>
    </source>
</evidence>
<evidence type="ECO:0000256" key="7">
    <source>
        <dbReference type="ARBA" id="ARBA00023242"/>
    </source>
</evidence>
<dbReference type="PANTHER" id="PTHR22930">
    <property type="match status" value="1"/>
</dbReference>
<feature type="domain" description="DUF8040" evidence="9">
    <location>
        <begin position="70"/>
        <end position="148"/>
    </location>
</feature>
<comment type="cofactor">
    <cofactor evidence="1">
        <name>a divalent metal cation</name>
        <dbReference type="ChEBI" id="CHEBI:60240"/>
    </cofactor>
</comment>
<comment type="similarity">
    <text evidence="3">Belongs to the HARBI1 family.</text>
</comment>
<evidence type="ECO:0008006" key="12">
    <source>
        <dbReference type="Google" id="ProtNLM"/>
    </source>
</evidence>
<dbReference type="GO" id="GO:0004518">
    <property type="term" value="F:nuclease activity"/>
    <property type="evidence" value="ECO:0007669"/>
    <property type="project" value="UniProtKB-KW"/>
</dbReference>
<keyword evidence="5" id="KW-0479">Metal-binding</keyword>
<comment type="caution">
    <text evidence="10">The sequence shown here is derived from an EMBL/GenBank/DDBJ whole genome shotgun (WGS) entry which is preliminary data.</text>
</comment>